<dbReference type="EMBL" id="JASJOS010000005">
    <property type="protein sequence ID" value="MDJ1481640.1"/>
    <property type="molecule type" value="Genomic_DNA"/>
</dbReference>
<dbReference type="PANTHER" id="PTHR10426:SF88">
    <property type="entry name" value="ADIPOCYTE PLASMA MEMBRANE-ASSOCIATED PROTEIN HEMOMUCIN-RELATED"/>
    <property type="match status" value="1"/>
</dbReference>
<proteinExistence type="predicted"/>
<keyword evidence="1" id="KW-0732">Signal</keyword>
<feature type="signal peptide" evidence="1">
    <location>
        <begin position="1"/>
        <end position="24"/>
    </location>
</feature>
<dbReference type="RefSeq" id="WP_313979677.1">
    <property type="nucleotide sequence ID" value="NZ_JASJOS010000005.1"/>
</dbReference>
<comment type="caution">
    <text evidence="3">The sequence shown here is derived from an EMBL/GenBank/DDBJ whole genome shotgun (WGS) entry which is preliminary data.</text>
</comment>
<dbReference type="Gene3D" id="2.120.10.30">
    <property type="entry name" value="TolB, C-terminal domain"/>
    <property type="match status" value="1"/>
</dbReference>
<feature type="chain" id="PRO_5041902702" evidence="1">
    <location>
        <begin position="25"/>
        <end position="282"/>
    </location>
</feature>
<evidence type="ECO:0000313" key="3">
    <source>
        <dbReference type="EMBL" id="MDJ1481640.1"/>
    </source>
</evidence>
<dbReference type="InterPro" id="IPR011042">
    <property type="entry name" value="6-blade_b-propeller_TolB-like"/>
</dbReference>
<gene>
    <name evidence="3" type="ORF">QNI16_14160</name>
</gene>
<dbReference type="AlphaFoldDB" id="A0AAE3QQI7"/>
<dbReference type="Pfam" id="PF08450">
    <property type="entry name" value="SGL"/>
    <property type="match status" value="1"/>
</dbReference>
<evidence type="ECO:0000313" key="4">
    <source>
        <dbReference type="Proteomes" id="UP001241110"/>
    </source>
</evidence>
<feature type="domain" description="SMP-30/Gluconolactonase/LRE-like region" evidence="2">
    <location>
        <begin position="72"/>
        <end position="241"/>
    </location>
</feature>
<dbReference type="Proteomes" id="UP001241110">
    <property type="component" value="Unassembled WGS sequence"/>
</dbReference>
<evidence type="ECO:0000256" key="1">
    <source>
        <dbReference type="SAM" id="SignalP"/>
    </source>
</evidence>
<protein>
    <submittedName>
        <fullName evidence="3">SMP-30/gluconolactonase/LRE family protein</fullName>
    </submittedName>
</protein>
<organism evidence="3 4">
    <name type="scientific">Xanthocytophaga flava</name>
    <dbReference type="NCBI Taxonomy" id="3048013"/>
    <lineage>
        <taxon>Bacteria</taxon>
        <taxon>Pseudomonadati</taxon>
        <taxon>Bacteroidota</taxon>
        <taxon>Cytophagia</taxon>
        <taxon>Cytophagales</taxon>
        <taxon>Rhodocytophagaceae</taxon>
        <taxon>Xanthocytophaga</taxon>
    </lineage>
</organism>
<sequence length="282" mass="31097">MKSVSAFLTCSGLFLLLLSTPTIAQSVKLTKVWETDTTVTTPESVFYDSKTNTIYVSCINGGPAPENSKSFIAKVSPDGKVLQRITEGLNSTKGLIVSGNKIYVTEIFKLVEIDLKTGKVIKKYDVPEAKFLNDVTADESGMVYFTDMRNNRIWMLHNGMIMKVSEGGPLNNPNGLLYEKGKLLVGNGDGKILAYDIKTKQYTTLAEGMGGIDGLVSDGKKGYFASEWRGKIWHVTPDGKIELLHDTVDQKINTADIDYIPSKKTLLVPTFFVNKVFAFKVD</sequence>
<reference evidence="3" key="1">
    <citation type="submission" date="2023-05" db="EMBL/GenBank/DDBJ databases">
        <authorList>
            <person name="Zhang X."/>
        </authorList>
    </citation>
    <scope>NUCLEOTIDE SEQUENCE</scope>
    <source>
        <strain evidence="3">YF14B1</strain>
    </source>
</reference>
<name>A0AAE3QQI7_9BACT</name>
<dbReference type="GO" id="GO:0016787">
    <property type="term" value="F:hydrolase activity"/>
    <property type="evidence" value="ECO:0007669"/>
    <property type="project" value="TreeGrafter"/>
</dbReference>
<accession>A0AAE3QQI7</accession>
<evidence type="ECO:0000259" key="2">
    <source>
        <dbReference type="Pfam" id="PF08450"/>
    </source>
</evidence>
<dbReference type="InterPro" id="IPR013658">
    <property type="entry name" value="SGL"/>
</dbReference>
<dbReference type="SUPFAM" id="SSF63829">
    <property type="entry name" value="Calcium-dependent phosphotriesterase"/>
    <property type="match status" value="1"/>
</dbReference>
<dbReference type="PANTHER" id="PTHR10426">
    <property type="entry name" value="STRICTOSIDINE SYNTHASE-RELATED"/>
    <property type="match status" value="1"/>
</dbReference>